<sequence length="149" mass="16194">MELEGWNSLPEGAGVVFDSSEAPLWLRVLFHLPFLDRFAHPLLVARGCGFLSVDDPAIFDPDAATAKGWRILPEDYVAPGSWAAFGPGWSTQSWRQRRGLLRAQQYVGAGFVVVVLVVLAVSGLIPLPLGLAGIGAIVGWLFWRGLTPR</sequence>
<comment type="caution">
    <text evidence="2">The sequence shown here is derived from an EMBL/GenBank/DDBJ whole genome shotgun (WGS) entry which is preliminary data.</text>
</comment>
<feature type="transmembrane region" description="Helical" evidence="1">
    <location>
        <begin position="103"/>
        <end position="121"/>
    </location>
</feature>
<evidence type="ECO:0000313" key="2">
    <source>
        <dbReference type="EMBL" id="TQL58784.1"/>
    </source>
</evidence>
<keyword evidence="1" id="KW-0812">Transmembrane</keyword>
<organism evidence="2 3">
    <name type="scientific">Oryzihumus leptocrescens</name>
    <dbReference type="NCBI Taxonomy" id="297536"/>
    <lineage>
        <taxon>Bacteria</taxon>
        <taxon>Bacillati</taxon>
        <taxon>Actinomycetota</taxon>
        <taxon>Actinomycetes</taxon>
        <taxon>Micrococcales</taxon>
        <taxon>Intrasporangiaceae</taxon>
        <taxon>Oryzihumus</taxon>
    </lineage>
</organism>
<reference evidence="2 3" key="1">
    <citation type="submission" date="2019-06" db="EMBL/GenBank/DDBJ databases">
        <title>Sequencing the genomes of 1000 actinobacteria strains.</title>
        <authorList>
            <person name="Klenk H.-P."/>
        </authorList>
    </citation>
    <scope>NUCLEOTIDE SEQUENCE [LARGE SCALE GENOMIC DNA]</scope>
    <source>
        <strain evidence="2 3">DSM 18082</strain>
    </source>
</reference>
<dbReference type="OrthoDB" id="9812120at2"/>
<feature type="transmembrane region" description="Helical" evidence="1">
    <location>
        <begin position="127"/>
        <end position="146"/>
    </location>
</feature>
<keyword evidence="1" id="KW-1133">Transmembrane helix</keyword>
<evidence type="ECO:0000256" key="1">
    <source>
        <dbReference type="SAM" id="Phobius"/>
    </source>
</evidence>
<keyword evidence="1" id="KW-0472">Membrane</keyword>
<evidence type="ECO:0000313" key="3">
    <source>
        <dbReference type="Proteomes" id="UP000319514"/>
    </source>
</evidence>
<proteinExistence type="predicted"/>
<accession>A0A542ZEM2</accession>
<dbReference type="AlphaFoldDB" id="A0A542ZEM2"/>
<gene>
    <name evidence="2" type="ORF">FB474_0122</name>
</gene>
<keyword evidence="3" id="KW-1185">Reference proteome</keyword>
<protein>
    <submittedName>
        <fullName evidence="2">Uncharacterized protein</fullName>
    </submittedName>
</protein>
<dbReference type="Proteomes" id="UP000319514">
    <property type="component" value="Unassembled WGS sequence"/>
</dbReference>
<name>A0A542ZEM2_9MICO</name>
<dbReference type="RefSeq" id="WP_141786879.1">
    <property type="nucleotide sequence ID" value="NZ_BAAAKX010000020.1"/>
</dbReference>
<dbReference type="EMBL" id="VFOQ01000001">
    <property type="protein sequence ID" value="TQL58784.1"/>
    <property type="molecule type" value="Genomic_DNA"/>
</dbReference>